<organism evidence="1">
    <name type="scientific">marine sediment metagenome</name>
    <dbReference type="NCBI Taxonomy" id="412755"/>
    <lineage>
        <taxon>unclassified sequences</taxon>
        <taxon>metagenomes</taxon>
        <taxon>ecological metagenomes</taxon>
    </lineage>
</organism>
<gene>
    <name evidence="1" type="ORF">LCGC14_2493720</name>
</gene>
<dbReference type="EMBL" id="LAZR01039590">
    <property type="protein sequence ID" value="KKL16620.1"/>
    <property type="molecule type" value="Genomic_DNA"/>
</dbReference>
<comment type="caution">
    <text evidence="1">The sequence shown here is derived from an EMBL/GenBank/DDBJ whole genome shotgun (WGS) entry which is preliminary data.</text>
</comment>
<reference evidence="1" key="1">
    <citation type="journal article" date="2015" name="Nature">
        <title>Complex archaea that bridge the gap between prokaryotes and eukaryotes.</title>
        <authorList>
            <person name="Spang A."/>
            <person name="Saw J.H."/>
            <person name="Jorgensen S.L."/>
            <person name="Zaremba-Niedzwiedzka K."/>
            <person name="Martijn J."/>
            <person name="Lind A.E."/>
            <person name="van Eijk R."/>
            <person name="Schleper C."/>
            <person name="Guy L."/>
            <person name="Ettema T.J."/>
        </authorList>
    </citation>
    <scope>NUCLEOTIDE SEQUENCE</scope>
</reference>
<sequence length="67" mass="7421">LHPDQIYLVRQIQPTVREQFQINNLADGIVAYDLYTAEEAEISPETPSTDTTASTVGDFLAVLIRTA</sequence>
<feature type="non-terminal residue" evidence="1">
    <location>
        <position position="1"/>
    </location>
</feature>
<evidence type="ECO:0000313" key="1">
    <source>
        <dbReference type="EMBL" id="KKL16620.1"/>
    </source>
</evidence>
<accession>A0A0F9B4M8</accession>
<proteinExistence type="predicted"/>
<protein>
    <submittedName>
        <fullName evidence="1">Uncharacterized protein</fullName>
    </submittedName>
</protein>
<name>A0A0F9B4M8_9ZZZZ</name>
<dbReference type="AlphaFoldDB" id="A0A0F9B4M8"/>